<evidence type="ECO:0000313" key="4">
    <source>
        <dbReference type="EMBL" id="MBW92258.1"/>
    </source>
</evidence>
<dbReference type="InterPro" id="IPR023175">
    <property type="entry name" value="Vta1/CALS_N_sf"/>
</dbReference>
<proteinExistence type="predicted"/>
<comment type="subcellular location">
    <subcellularLocation>
        <location evidence="1">Endomembrane system</location>
    </subcellularLocation>
</comment>
<dbReference type="Pfam" id="PF04652">
    <property type="entry name" value="Vta1"/>
    <property type="match status" value="1"/>
</dbReference>
<organism evidence="4">
    <name type="scientific">Rhizophora mucronata</name>
    <name type="common">Asiatic mangrove</name>
    <dbReference type="NCBI Taxonomy" id="61149"/>
    <lineage>
        <taxon>Eukaryota</taxon>
        <taxon>Viridiplantae</taxon>
        <taxon>Streptophyta</taxon>
        <taxon>Embryophyta</taxon>
        <taxon>Tracheophyta</taxon>
        <taxon>Spermatophyta</taxon>
        <taxon>Magnoliopsida</taxon>
        <taxon>eudicotyledons</taxon>
        <taxon>Gunneridae</taxon>
        <taxon>Pentapetalae</taxon>
        <taxon>rosids</taxon>
        <taxon>fabids</taxon>
        <taxon>Malpighiales</taxon>
        <taxon>Rhizophoraceae</taxon>
        <taxon>Rhizophora</taxon>
    </lineage>
</organism>
<evidence type="ECO:0000259" key="3">
    <source>
        <dbReference type="Pfam" id="PF04652"/>
    </source>
</evidence>
<dbReference type="InterPro" id="IPR039431">
    <property type="entry name" value="Vta1/CALS_N"/>
</dbReference>
<protein>
    <recommendedName>
        <fullName evidence="3">Vta1/callose synthase N-terminal domain-containing protein</fullName>
    </recommendedName>
</protein>
<dbReference type="GO" id="GO:0012505">
    <property type="term" value="C:endomembrane system"/>
    <property type="evidence" value="ECO:0007669"/>
    <property type="project" value="UniProtKB-SubCell"/>
</dbReference>
<keyword evidence="2" id="KW-0472">Membrane</keyword>
<dbReference type="EMBL" id="GGEC01011775">
    <property type="protein sequence ID" value="MBW92258.1"/>
    <property type="molecule type" value="Transcribed_RNA"/>
</dbReference>
<sequence length="50" mass="5649">MASDNEPGKMLLPYLQRADELQKHEPLVAYYCNSLSLSSHPAKPLFPFSN</sequence>
<evidence type="ECO:0000256" key="1">
    <source>
        <dbReference type="ARBA" id="ARBA00004308"/>
    </source>
</evidence>
<feature type="domain" description="Vta1/callose synthase N-terminal" evidence="3">
    <location>
        <begin position="12"/>
        <end position="34"/>
    </location>
</feature>
<reference evidence="4" key="1">
    <citation type="submission" date="2018-02" db="EMBL/GenBank/DDBJ databases">
        <title>Rhizophora mucronata_Transcriptome.</title>
        <authorList>
            <person name="Meera S.P."/>
            <person name="Sreeshan A."/>
            <person name="Augustine A."/>
        </authorList>
    </citation>
    <scope>NUCLEOTIDE SEQUENCE</scope>
    <source>
        <tissue evidence="4">Leaf</tissue>
    </source>
</reference>
<dbReference type="AlphaFoldDB" id="A0A2P2JFL2"/>
<dbReference type="Gene3D" id="1.25.40.270">
    <property type="entry name" value="Vacuolar protein sorting-associated protein vta1"/>
    <property type="match status" value="1"/>
</dbReference>
<name>A0A2P2JFL2_RHIMU</name>
<evidence type="ECO:0000256" key="2">
    <source>
        <dbReference type="ARBA" id="ARBA00023136"/>
    </source>
</evidence>
<accession>A0A2P2JFL2</accession>